<evidence type="ECO:0008006" key="3">
    <source>
        <dbReference type="Google" id="ProtNLM"/>
    </source>
</evidence>
<protein>
    <recommendedName>
        <fullName evidence="3">Glycosyltransferase RgtA/B/C/D-like domain-containing protein</fullName>
    </recommendedName>
</protein>
<reference evidence="2" key="1">
    <citation type="journal article" date="2014" name="Genome Biol. Evol.">
        <title>Pangenome evidence for extensive interdomain horizontal transfer affecting lineage core and shell genes in uncultured planktonic thaumarchaeota and euryarchaeota.</title>
        <authorList>
            <person name="Deschamps P."/>
            <person name="Zivanovic Y."/>
            <person name="Moreira D."/>
            <person name="Rodriguez-Valera F."/>
            <person name="Lopez-Garcia P."/>
        </authorList>
    </citation>
    <scope>NUCLEOTIDE SEQUENCE</scope>
</reference>
<feature type="transmembrane region" description="Helical" evidence="1">
    <location>
        <begin position="394"/>
        <end position="412"/>
    </location>
</feature>
<name>A0A075GSW4_9EURY</name>
<organism evidence="2">
    <name type="scientific">uncultured marine group II/III euryarchaeote KM3_177_A07</name>
    <dbReference type="NCBI Taxonomy" id="1457938"/>
    <lineage>
        <taxon>Archaea</taxon>
        <taxon>Methanobacteriati</taxon>
        <taxon>Methanobacteriota</taxon>
        <taxon>environmental samples</taxon>
    </lineage>
</organism>
<keyword evidence="1" id="KW-1133">Transmembrane helix</keyword>
<dbReference type="EMBL" id="KF900721">
    <property type="protein sequence ID" value="AIF04858.1"/>
    <property type="molecule type" value="Genomic_DNA"/>
</dbReference>
<feature type="transmembrane region" description="Helical" evidence="1">
    <location>
        <begin position="71"/>
        <end position="95"/>
    </location>
</feature>
<feature type="transmembrane region" description="Helical" evidence="1">
    <location>
        <begin position="275"/>
        <end position="295"/>
    </location>
</feature>
<accession>A0A075GSW4</accession>
<feature type="transmembrane region" description="Helical" evidence="1">
    <location>
        <begin position="169"/>
        <end position="195"/>
    </location>
</feature>
<keyword evidence="1" id="KW-0472">Membrane</keyword>
<keyword evidence="1" id="KW-0812">Transmembrane</keyword>
<feature type="transmembrane region" description="Helical" evidence="1">
    <location>
        <begin position="236"/>
        <end position="254"/>
    </location>
</feature>
<evidence type="ECO:0000313" key="2">
    <source>
        <dbReference type="EMBL" id="AIF04858.1"/>
    </source>
</evidence>
<feature type="transmembrane region" description="Helical" evidence="1">
    <location>
        <begin position="145"/>
        <end position="163"/>
    </location>
</feature>
<feature type="transmembrane region" description="Helical" evidence="1">
    <location>
        <begin position="364"/>
        <end position="382"/>
    </location>
</feature>
<dbReference type="AlphaFoldDB" id="A0A075GSW4"/>
<feature type="transmembrane region" description="Helical" evidence="1">
    <location>
        <begin position="115"/>
        <end position="133"/>
    </location>
</feature>
<feature type="transmembrane region" description="Helical" evidence="1">
    <location>
        <begin position="307"/>
        <end position="328"/>
    </location>
</feature>
<feature type="transmembrane region" description="Helical" evidence="1">
    <location>
        <begin position="207"/>
        <end position="224"/>
    </location>
</feature>
<evidence type="ECO:0000256" key="1">
    <source>
        <dbReference type="SAM" id="Phobius"/>
    </source>
</evidence>
<feature type="transmembrane region" description="Helical" evidence="1">
    <location>
        <begin position="335"/>
        <end position="358"/>
    </location>
</feature>
<feature type="transmembrane region" description="Helical" evidence="1">
    <location>
        <begin position="39"/>
        <end position="59"/>
    </location>
</feature>
<sequence length="545" mass="56753">MADRQRALLLGAIALGALALRLSHQWRWALWGSDSGEYLFLTVALVGDGTLLQDGYLGWGRAYSWFQGMQILAASAALLCGTPLPATLFWLIPAAGALAVPALFLVGRRFVSSDAALVGCGCYAVAFPVVYANSHAMPGGLADPLGLLLVYAFAGVLAAPRRWAPPFGVLLLGLLLVHHFTLLLAVAGCTGMLALEAAADSRRRAPYFALATAAALTTLYWVGYAAGFRTAILGDTGLPLGALLAAPLLALGAVRLLAPRLPLPSLPAPRRPARLFLGAFLASLLIISYGVVYDVPGTSIPVGPEAVPFLLPPLGWLALAAAPGLVLAQRGGWLLYGWALPIVGLAAVGGLTGSHLLIAYRHAPYLLAPLALMAGAGFVALLRMQACPRRPRFAAGLTAILLCGALTAYPPATVMGGFQEGTTNAELGCVLWTGQVEPGALIISDHRLSSLVFGLGERNASWENGADVITAAGVVREVGTPAAGLQPVGYVLLSDEVRSGVALLQWEPAQPLSEEAAAKFGSATYPAVYDSGRCQLYRQAPDSLM</sequence>
<proteinExistence type="predicted"/>